<dbReference type="AlphaFoldDB" id="A0A8X7BKP1"/>
<dbReference type="EMBL" id="BMAU01021418">
    <property type="protein sequence ID" value="GFY33799.1"/>
    <property type="molecule type" value="Genomic_DNA"/>
</dbReference>
<sequence length="637" mass="73268">MLATELGLAPSDNLKIIELKDLIINSDRYDEEDMLSVIVEERTATEKQKAAELEEKQKAMILAQQREREFELEKMKIQLEMQKLSQAPVTSQQLENPKLELNRIISRFNSKEDEMGLYLTIFERQVKFLNIPEKTWTAYLIGSLPPDIAQLIAREDEDDAQNYKKIKRKTPSNIKEHFLDIWADLNDPLELAEKLDAYDNLRPGMKSNSNPTFKKKEEFRKPFPLKKNQPVGGSHEYHSSGPSTTVPRFPSYKTEGINPIKCYGCGTPGVIKSKCPKCMRANEMETAVNCVTLFNLNSNLYPTSMIVLKVFGEKIAVCADTGVSHTIAGEKMLKFLQEHDLTFTNKRISFMMADGIRQTIMALSTVVDLYIEGKVIPTEFLILPDAKGNKTLLGLDFLNAAGIILDVKGGKWHFSGNPRKQYKFFKKTLEDITLSTFELRKDEGKNLSPEQARKINILLDINEACFQPGGEHTPFIEHRFDTGDRPPIATYPYRMNPVKKQDCQKENFDQRRRKYYRPGDKVWVTIHPINRNNKSRKFMPKREGPYLILTLRSPVTYEIADPANPDQALGTYHVSALKDYQEPETKRNTGFVAPLRKRGRPKKEIISWFRAETSTEPEGESVTHGLIRRPKRRWRYL</sequence>
<evidence type="ECO:0000313" key="4">
    <source>
        <dbReference type="Proteomes" id="UP000887159"/>
    </source>
</evidence>
<evidence type="ECO:0000313" key="3">
    <source>
        <dbReference type="EMBL" id="GFY33799.1"/>
    </source>
</evidence>
<accession>A0A8X7BKP1</accession>
<comment type="caution">
    <text evidence="3">The sequence shown here is derived from an EMBL/GenBank/DDBJ whole genome shotgun (WGS) entry which is preliminary data.</text>
</comment>
<proteinExistence type="predicted"/>
<dbReference type="PANTHER" id="PTHR46888:SF11">
    <property type="entry name" value="SCAN BOX DOMAIN-CONTAINING PROTEIN"/>
    <property type="match status" value="1"/>
</dbReference>
<reference evidence="3" key="1">
    <citation type="submission" date="2020-08" db="EMBL/GenBank/DDBJ databases">
        <title>Multicomponent nature underlies the extraordinary mechanical properties of spider dragline silk.</title>
        <authorList>
            <person name="Kono N."/>
            <person name="Nakamura H."/>
            <person name="Mori M."/>
            <person name="Yoshida Y."/>
            <person name="Ohtoshi R."/>
            <person name="Malay A.D."/>
            <person name="Moran D.A.P."/>
            <person name="Tomita M."/>
            <person name="Numata K."/>
            <person name="Arakawa K."/>
        </authorList>
    </citation>
    <scope>NUCLEOTIDE SEQUENCE</scope>
</reference>
<protein>
    <submittedName>
        <fullName evidence="3">Retrovirus-related Pol polyprotein from transposon 297</fullName>
    </submittedName>
</protein>
<organism evidence="3 4">
    <name type="scientific">Trichonephila clavipes</name>
    <name type="common">Golden silk orbweaver</name>
    <name type="synonym">Nephila clavipes</name>
    <dbReference type="NCBI Taxonomy" id="2585209"/>
    <lineage>
        <taxon>Eukaryota</taxon>
        <taxon>Metazoa</taxon>
        <taxon>Ecdysozoa</taxon>
        <taxon>Arthropoda</taxon>
        <taxon>Chelicerata</taxon>
        <taxon>Arachnida</taxon>
        <taxon>Araneae</taxon>
        <taxon>Araneomorphae</taxon>
        <taxon>Entelegynae</taxon>
        <taxon>Araneoidea</taxon>
        <taxon>Nephilidae</taxon>
        <taxon>Trichonephila</taxon>
    </lineage>
</organism>
<evidence type="ECO:0000259" key="2">
    <source>
        <dbReference type="Pfam" id="PF24626"/>
    </source>
</evidence>
<dbReference type="PANTHER" id="PTHR46888">
    <property type="entry name" value="ZINC KNUCKLE DOMAINCONTAINING PROTEIN-RELATED"/>
    <property type="match status" value="1"/>
</dbReference>
<feature type="domain" description="Tf2-1-like SH3-like" evidence="2">
    <location>
        <begin position="519"/>
        <end position="580"/>
    </location>
</feature>
<dbReference type="Pfam" id="PF24626">
    <property type="entry name" value="SH3_Tf2-1"/>
    <property type="match status" value="1"/>
</dbReference>
<dbReference type="InterPro" id="IPR056924">
    <property type="entry name" value="SH3_Tf2-1"/>
</dbReference>
<dbReference type="InterPro" id="IPR021109">
    <property type="entry name" value="Peptidase_aspartic_dom_sf"/>
</dbReference>
<keyword evidence="4" id="KW-1185">Reference proteome</keyword>
<gene>
    <name evidence="3" type="primary">pol_2583</name>
    <name evidence="3" type="ORF">TNCV_4595111</name>
</gene>
<feature type="region of interest" description="Disordered" evidence="1">
    <location>
        <begin position="224"/>
        <end position="245"/>
    </location>
</feature>
<dbReference type="Proteomes" id="UP000887159">
    <property type="component" value="Unassembled WGS sequence"/>
</dbReference>
<evidence type="ECO:0000256" key="1">
    <source>
        <dbReference type="SAM" id="MobiDB-lite"/>
    </source>
</evidence>
<name>A0A8X7BKP1_TRICX</name>
<dbReference type="Gene3D" id="2.40.70.10">
    <property type="entry name" value="Acid Proteases"/>
    <property type="match status" value="1"/>
</dbReference>
<dbReference type="SUPFAM" id="SSF50630">
    <property type="entry name" value="Acid proteases"/>
    <property type="match status" value="1"/>
</dbReference>